<dbReference type="RefSeq" id="WP_073270885.1">
    <property type="nucleotide sequence ID" value="NZ_FQTU01000011.1"/>
</dbReference>
<feature type="signal peptide" evidence="4">
    <location>
        <begin position="1"/>
        <end position="25"/>
    </location>
</feature>
<comment type="similarity">
    <text evidence="1">Belongs to the bacterial solute-binding protein 9 family.</text>
</comment>
<dbReference type="GO" id="GO:0030001">
    <property type="term" value="P:metal ion transport"/>
    <property type="evidence" value="ECO:0007669"/>
    <property type="project" value="InterPro"/>
</dbReference>
<dbReference type="InterPro" id="IPR050492">
    <property type="entry name" value="Bact_metal-bind_prot9"/>
</dbReference>
<dbReference type="PANTHER" id="PTHR42953">
    <property type="entry name" value="HIGH-AFFINITY ZINC UPTAKE SYSTEM PROTEIN ZNUA-RELATED"/>
    <property type="match status" value="1"/>
</dbReference>
<dbReference type="GO" id="GO:0007155">
    <property type="term" value="P:cell adhesion"/>
    <property type="evidence" value="ECO:0007669"/>
    <property type="project" value="InterPro"/>
</dbReference>
<sequence>MKMRLKTVILVVMMGMLLVSCTAEGVNNEEKEKIKIAVSIVPQATFVEKVGGDLVEVVTMIPPGNNPENYQPRPRDMVAFSEAEIYFTIGVPVEQAGLLSSAKDLNTEMEFVDLADIVDSAYPYIEYSENNFYHEDDHYHDHSYDEEEDDHNHEGRDTHIWMSPKRAVVMVEAIRDNLSRIDPENAEIYEENAAAYIFQLHELDRRISETMESLEFRTFLIYHPSMGYFADDYGLNMIAIEEEGKEATAQRLKGIIDFAKENEIKAVFYQQEHDKNQAETIAREIGGEVLEIAPLSPDYIENLKNIEEAFSKVLSQEG</sequence>
<keyword evidence="2" id="KW-0813">Transport</keyword>
<dbReference type="GO" id="GO:0046872">
    <property type="term" value="F:metal ion binding"/>
    <property type="evidence" value="ECO:0007669"/>
    <property type="project" value="InterPro"/>
</dbReference>
<feature type="chain" id="PRO_5012747843" evidence="4">
    <location>
        <begin position="26"/>
        <end position="318"/>
    </location>
</feature>
<dbReference type="Gene3D" id="3.40.50.1980">
    <property type="entry name" value="Nitrogenase molybdenum iron protein domain"/>
    <property type="match status" value="2"/>
</dbReference>
<accession>A0A1M4XWN8</accession>
<dbReference type="InterPro" id="IPR006129">
    <property type="entry name" value="AdhesinB"/>
</dbReference>
<dbReference type="STRING" id="1120975.SAMN02746064_01611"/>
<name>A0A1M4XWN8_9FIRM</name>
<dbReference type="SUPFAM" id="SSF53807">
    <property type="entry name" value="Helical backbone' metal receptor"/>
    <property type="match status" value="1"/>
</dbReference>
<reference evidence="5 6" key="1">
    <citation type="submission" date="2016-11" db="EMBL/GenBank/DDBJ databases">
        <authorList>
            <person name="Jaros S."/>
            <person name="Januszkiewicz K."/>
            <person name="Wedrychowicz H."/>
        </authorList>
    </citation>
    <scope>NUCLEOTIDE SEQUENCE [LARGE SCALE GENOMIC DNA]</scope>
    <source>
        <strain evidence="5 6">DSM 14828</strain>
    </source>
</reference>
<evidence type="ECO:0000256" key="2">
    <source>
        <dbReference type="ARBA" id="ARBA00022448"/>
    </source>
</evidence>
<proteinExistence type="inferred from homology"/>
<dbReference type="EMBL" id="FQTU01000011">
    <property type="protein sequence ID" value="SHE97889.1"/>
    <property type="molecule type" value="Genomic_DNA"/>
</dbReference>
<evidence type="ECO:0000313" key="6">
    <source>
        <dbReference type="Proteomes" id="UP000184251"/>
    </source>
</evidence>
<evidence type="ECO:0000313" key="5">
    <source>
        <dbReference type="EMBL" id="SHE97889.1"/>
    </source>
</evidence>
<dbReference type="Pfam" id="PF01297">
    <property type="entry name" value="ZnuA"/>
    <property type="match status" value="1"/>
</dbReference>
<protein>
    <submittedName>
        <fullName evidence="5">Zinc transport system substrate-binding protein</fullName>
    </submittedName>
</protein>
<gene>
    <name evidence="5" type="ORF">SAMN02746064_01611</name>
</gene>
<keyword evidence="3 4" id="KW-0732">Signal</keyword>
<organism evidence="5 6">
    <name type="scientific">Alkalibacter saccharofermentans DSM 14828</name>
    <dbReference type="NCBI Taxonomy" id="1120975"/>
    <lineage>
        <taxon>Bacteria</taxon>
        <taxon>Bacillati</taxon>
        <taxon>Bacillota</taxon>
        <taxon>Clostridia</taxon>
        <taxon>Eubacteriales</taxon>
        <taxon>Eubacteriaceae</taxon>
        <taxon>Alkalibacter</taxon>
    </lineage>
</organism>
<dbReference type="PANTHER" id="PTHR42953:SF3">
    <property type="entry name" value="HIGH-AFFINITY ZINC UPTAKE SYSTEM PROTEIN ZNUA"/>
    <property type="match status" value="1"/>
</dbReference>
<keyword evidence="6" id="KW-1185">Reference proteome</keyword>
<evidence type="ECO:0000256" key="3">
    <source>
        <dbReference type="ARBA" id="ARBA00022729"/>
    </source>
</evidence>
<dbReference type="Proteomes" id="UP000184251">
    <property type="component" value="Unassembled WGS sequence"/>
</dbReference>
<evidence type="ECO:0000256" key="1">
    <source>
        <dbReference type="ARBA" id="ARBA00011028"/>
    </source>
</evidence>
<dbReference type="InterPro" id="IPR006127">
    <property type="entry name" value="ZnuA-like"/>
</dbReference>
<dbReference type="PROSITE" id="PS51257">
    <property type="entry name" value="PROKAR_LIPOPROTEIN"/>
    <property type="match status" value="1"/>
</dbReference>
<evidence type="ECO:0000256" key="4">
    <source>
        <dbReference type="SAM" id="SignalP"/>
    </source>
</evidence>
<dbReference type="PRINTS" id="PR00691">
    <property type="entry name" value="ADHESINB"/>
</dbReference>
<dbReference type="AlphaFoldDB" id="A0A1M4XWN8"/>